<dbReference type="AlphaFoldDB" id="A0A518H9B2"/>
<dbReference type="InterPro" id="IPR024445">
    <property type="entry name" value="Tnp_ISXO2-like"/>
</dbReference>
<dbReference type="Pfam" id="PF12762">
    <property type="entry name" value="DDE_Tnp_IS1595"/>
    <property type="match status" value="1"/>
</dbReference>
<keyword evidence="3" id="KW-1185">Reference proteome</keyword>
<protein>
    <submittedName>
        <fullName evidence="2">ISXO2-like transposase domain protein</fullName>
    </submittedName>
</protein>
<proteinExistence type="predicted"/>
<organism evidence="2 3">
    <name type="scientific">Tautonia plasticadhaerens</name>
    <dbReference type="NCBI Taxonomy" id="2527974"/>
    <lineage>
        <taxon>Bacteria</taxon>
        <taxon>Pseudomonadati</taxon>
        <taxon>Planctomycetota</taxon>
        <taxon>Planctomycetia</taxon>
        <taxon>Isosphaerales</taxon>
        <taxon>Isosphaeraceae</taxon>
        <taxon>Tautonia</taxon>
    </lineage>
</organism>
<gene>
    <name evidence="2" type="ORF">ElP_53830</name>
</gene>
<evidence type="ECO:0000313" key="2">
    <source>
        <dbReference type="EMBL" id="QDV37444.1"/>
    </source>
</evidence>
<dbReference type="Proteomes" id="UP000317835">
    <property type="component" value="Chromosome"/>
</dbReference>
<dbReference type="KEGG" id="tpla:ElP_53830"/>
<evidence type="ECO:0000259" key="1">
    <source>
        <dbReference type="Pfam" id="PF12762"/>
    </source>
</evidence>
<accession>A0A518H9B2</accession>
<sequence length="140" mass="15871">MVGRQSGEFRSEVLDHADGAELQEVIDCTTLGGTVVNTDEWKGYSGLPGMRRVHRAVDHSGPKSGWARDDDGDGVREVHCNTQERIWTHVRNFLRRFYGVSKWYLAQYQAVFQWGYNIKSVTDEFLRILLGIPPSTDSAP</sequence>
<reference evidence="2 3" key="1">
    <citation type="submission" date="2019-02" db="EMBL/GenBank/DDBJ databases">
        <title>Deep-cultivation of Planctomycetes and their phenomic and genomic characterization uncovers novel biology.</title>
        <authorList>
            <person name="Wiegand S."/>
            <person name="Jogler M."/>
            <person name="Boedeker C."/>
            <person name="Pinto D."/>
            <person name="Vollmers J."/>
            <person name="Rivas-Marin E."/>
            <person name="Kohn T."/>
            <person name="Peeters S.H."/>
            <person name="Heuer A."/>
            <person name="Rast P."/>
            <person name="Oberbeckmann S."/>
            <person name="Bunk B."/>
            <person name="Jeske O."/>
            <person name="Meyerdierks A."/>
            <person name="Storesund J.E."/>
            <person name="Kallscheuer N."/>
            <person name="Luecker S."/>
            <person name="Lage O.M."/>
            <person name="Pohl T."/>
            <person name="Merkel B.J."/>
            <person name="Hornburger P."/>
            <person name="Mueller R.-W."/>
            <person name="Bruemmer F."/>
            <person name="Labrenz M."/>
            <person name="Spormann A.M."/>
            <person name="Op den Camp H."/>
            <person name="Overmann J."/>
            <person name="Amann R."/>
            <person name="Jetten M.S.M."/>
            <person name="Mascher T."/>
            <person name="Medema M.H."/>
            <person name="Devos D.P."/>
            <person name="Kaster A.-K."/>
            <person name="Ovreas L."/>
            <person name="Rohde M."/>
            <person name="Galperin M.Y."/>
            <person name="Jogler C."/>
        </authorList>
    </citation>
    <scope>NUCLEOTIDE SEQUENCE [LARGE SCALE GENOMIC DNA]</scope>
    <source>
        <strain evidence="2 3">ElP</strain>
    </source>
</reference>
<feature type="domain" description="ISXO2-like transposase" evidence="1">
    <location>
        <begin position="4"/>
        <end position="117"/>
    </location>
</feature>
<dbReference type="EMBL" id="CP036426">
    <property type="protein sequence ID" value="QDV37444.1"/>
    <property type="molecule type" value="Genomic_DNA"/>
</dbReference>
<name>A0A518H9B2_9BACT</name>
<evidence type="ECO:0000313" key="3">
    <source>
        <dbReference type="Proteomes" id="UP000317835"/>
    </source>
</evidence>